<gene>
    <name evidence="2" type="ORF">V1478_016258</name>
</gene>
<name>A0ABD1ZZA4_VESSQ</name>
<organism evidence="2 3">
    <name type="scientific">Vespula squamosa</name>
    <name type="common">Southern yellow jacket</name>
    <name type="synonym">Wasp</name>
    <dbReference type="NCBI Taxonomy" id="30214"/>
    <lineage>
        <taxon>Eukaryota</taxon>
        <taxon>Metazoa</taxon>
        <taxon>Ecdysozoa</taxon>
        <taxon>Arthropoda</taxon>
        <taxon>Hexapoda</taxon>
        <taxon>Insecta</taxon>
        <taxon>Pterygota</taxon>
        <taxon>Neoptera</taxon>
        <taxon>Endopterygota</taxon>
        <taxon>Hymenoptera</taxon>
        <taxon>Apocrita</taxon>
        <taxon>Aculeata</taxon>
        <taxon>Vespoidea</taxon>
        <taxon>Vespidae</taxon>
        <taxon>Vespinae</taxon>
        <taxon>Vespula</taxon>
    </lineage>
</organism>
<feature type="compositionally biased region" description="Gly residues" evidence="1">
    <location>
        <begin position="24"/>
        <end position="41"/>
    </location>
</feature>
<evidence type="ECO:0000313" key="3">
    <source>
        <dbReference type="Proteomes" id="UP001607302"/>
    </source>
</evidence>
<keyword evidence="3" id="KW-1185">Reference proteome</keyword>
<evidence type="ECO:0000313" key="2">
    <source>
        <dbReference type="EMBL" id="KAL2713701.1"/>
    </source>
</evidence>
<protein>
    <submittedName>
        <fullName evidence="2">Uncharacterized protein</fullName>
    </submittedName>
</protein>
<evidence type="ECO:0000256" key="1">
    <source>
        <dbReference type="SAM" id="MobiDB-lite"/>
    </source>
</evidence>
<feature type="region of interest" description="Disordered" evidence="1">
    <location>
        <begin position="1"/>
        <end position="55"/>
    </location>
</feature>
<reference evidence="2 3" key="1">
    <citation type="journal article" date="2024" name="Ann. Entomol. Soc. Am.">
        <title>Genomic analyses of the southern and eastern yellowjacket wasps (Hymenoptera: Vespidae) reveal evolutionary signatures of social life.</title>
        <authorList>
            <person name="Catto M.A."/>
            <person name="Caine P.B."/>
            <person name="Orr S.E."/>
            <person name="Hunt B.G."/>
            <person name="Goodisman M.A.D."/>
        </authorList>
    </citation>
    <scope>NUCLEOTIDE SEQUENCE [LARGE SCALE GENOMIC DNA]</scope>
    <source>
        <strain evidence="2">233</strain>
        <tissue evidence="2">Head and thorax</tissue>
    </source>
</reference>
<dbReference type="Proteomes" id="UP001607302">
    <property type="component" value="Unassembled WGS sequence"/>
</dbReference>
<dbReference type="AlphaFoldDB" id="A0ABD1ZZA4"/>
<sequence>MRETTTLGPFSSCGVHRGLDDGSLDGGGRNEGGSSGRGSGGVNASQLLKRRVVPRVDDVPPCDEVVKDGHQGGQCIKYQRDTIHEGLP</sequence>
<comment type="caution">
    <text evidence="2">The sequence shown here is derived from an EMBL/GenBank/DDBJ whole genome shotgun (WGS) entry which is preliminary data.</text>
</comment>
<dbReference type="EMBL" id="JAUDFV010000157">
    <property type="protein sequence ID" value="KAL2713701.1"/>
    <property type="molecule type" value="Genomic_DNA"/>
</dbReference>
<proteinExistence type="predicted"/>
<accession>A0ABD1ZZA4</accession>